<comment type="caution">
    <text evidence="2">The sequence shown here is derived from an EMBL/GenBank/DDBJ whole genome shotgun (WGS) entry which is preliminary data.</text>
</comment>
<dbReference type="Proteomes" id="UP001630127">
    <property type="component" value="Unassembled WGS sequence"/>
</dbReference>
<accession>A0ABD3A287</accession>
<organism evidence="2 3">
    <name type="scientific">Cinchona calisaya</name>
    <dbReference type="NCBI Taxonomy" id="153742"/>
    <lineage>
        <taxon>Eukaryota</taxon>
        <taxon>Viridiplantae</taxon>
        <taxon>Streptophyta</taxon>
        <taxon>Embryophyta</taxon>
        <taxon>Tracheophyta</taxon>
        <taxon>Spermatophyta</taxon>
        <taxon>Magnoliopsida</taxon>
        <taxon>eudicotyledons</taxon>
        <taxon>Gunneridae</taxon>
        <taxon>Pentapetalae</taxon>
        <taxon>asterids</taxon>
        <taxon>lamiids</taxon>
        <taxon>Gentianales</taxon>
        <taxon>Rubiaceae</taxon>
        <taxon>Cinchonoideae</taxon>
        <taxon>Cinchoneae</taxon>
        <taxon>Cinchona</taxon>
    </lineage>
</organism>
<protein>
    <submittedName>
        <fullName evidence="2">Uncharacterized protein</fullName>
    </submittedName>
</protein>
<evidence type="ECO:0000256" key="1">
    <source>
        <dbReference type="SAM" id="MobiDB-lite"/>
    </source>
</evidence>
<dbReference type="PANTHER" id="PTHR31973:SF199">
    <property type="entry name" value="SWIM-TYPE DOMAIN-CONTAINING PROTEIN"/>
    <property type="match status" value="1"/>
</dbReference>
<name>A0ABD3A287_9GENT</name>
<gene>
    <name evidence="2" type="ORF">ACH5RR_013012</name>
</gene>
<dbReference type="PANTHER" id="PTHR31973">
    <property type="entry name" value="POLYPROTEIN, PUTATIVE-RELATED"/>
    <property type="match status" value="1"/>
</dbReference>
<feature type="region of interest" description="Disordered" evidence="1">
    <location>
        <begin position="432"/>
        <end position="458"/>
    </location>
</feature>
<reference evidence="2 3" key="1">
    <citation type="submission" date="2024-11" db="EMBL/GenBank/DDBJ databases">
        <title>A near-complete genome assembly of Cinchona calisaya.</title>
        <authorList>
            <person name="Lian D.C."/>
            <person name="Zhao X.W."/>
            <person name="Wei L."/>
        </authorList>
    </citation>
    <scope>NUCLEOTIDE SEQUENCE [LARGE SCALE GENOMIC DNA]</scope>
    <source>
        <tissue evidence="2">Nenye</tissue>
    </source>
</reference>
<evidence type="ECO:0000313" key="3">
    <source>
        <dbReference type="Proteomes" id="UP001630127"/>
    </source>
</evidence>
<evidence type="ECO:0000313" key="2">
    <source>
        <dbReference type="EMBL" id="KAL3524640.1"/>
    </source>
</evidence>
<dbReference type="EMBL" id="JBJUIK010000006">
    <property type="protein sequence ID" value="KAL3524640.1"/>
    <property type="molecule type" value="Genomic_DNA"/>
</dbReference>
<keyword evidence="3" id="KW-1185">Reference proteome</keyword>
<dbReference type="AlphaFoldDB" id="A0ABD3A287"/>
<sequence>MNLSVIRKFTTYLGYEETTGIMYRIPIEDAKNSMLGLENDEHVDDMVALGMIYGEVEIFLVHDFHNRFLENQVKSPIAGFRVNEGSDINLTFRELHVGGDVVLDGSEGEEFHDSEYHFHDNDDEVIYEKFTDQHVDEICEVHPGEALKSRMWACARSPCIRKFEAEKESLKAFDEMAYKWLVENTSPQHWSRSQFRTSPKCDILLNNICESFNLVILDARDRPILVMLEKIRICLTMRLQTKRDWMRRQDVDIRPKVQKQLERLKNDAAGCIATFSDLCTTIYPGCDADEIKFLGKQRDDRRMTQNCGEFNVTKFFTSINCGYLHVVQIVQHRHKWDSTLSESSNENVTDDGDFGNDDPMYQQNAIIDEVLEVEVQEANLLNRIDLEPEIIDVVKVQPRGYAPSRHSTSSVATRLQNLDLSSRIPQSRYAVQTENQDNSSEEDHGRLPRSSTYSTMTDTPVIDSVGDLAVLTTDYQIDKQSISSEFLAEYERSRFCNLVAIEDVECLLGAYPLGWTD</sequence>
<proteinExistence type="predicted"/>
<feature type="compositionally biased region" description="Polar residues" evidence="1">
    <location>
        <begin position="449"/>
        <end position="458"/>
    </location>
</feature>